<gene>
    <name evidence="2" type="ORF">FSCOSCO3_A001426</name>
</gene>
<protein>
    <submittedName>
        <fullName evidence="2">Uncharacterized protein LOC119210618</fullName>
    </submittedName>
</protein>
<feature type="region of interest" description="Disordered" evidence="1">
    <location>
        <begin position="1"/>
        <end position="83"/>
    </location>
</feature>
<dbReference type="AlphaFoldDB" id="A0AAV1QLB2"/>
<evidence type="ECO:0000313" key="2">
    <source>
        <dbReference type="EMBL" id="CAK6984315.1"/>
    </source>
</evidence>
<accession>A0AAV1QLB2</accession>
<name>A0AAV1QLB2_SCOSC</name>
<proteinExistence type="predicted"/>
<comment type="caution">
    <text evidence="2">The sequence shown here is derived from an EMBL/GenBank/DDBJ whole genome shotgun (WGS) entry which is preliminary data.</text>
</comment>
<feature type="non-terminal residue" evidence="2">
    <location>
        <position position="142"/>
    </location>
</feature>
<evidence type="ECO:0000313" key="3">
    <source>
        <dbReference type="Proteomes" id="UP001314229"/>
    </source>
</evidence>
<dbReference type="Proteomes" id="UP001314229">
    <property type="component" value="Unassembled WGS sequence"/>
</dbReference>
<feature type="compositionally biased region" description="Basic and acidic residues" evidence="1">
    <location>
        <begin position="12"/>
        <end position="31"/>
    </location>
</feature>
<sequence length="142" mass="15782">MEDKLQAAADTDGGRRSCRADLPLKAEDPIERTSQYVHQHHASHNSLRSMPEMEPFSELGYGPSMPQQDRQESFTPAPHYKKDIDDNTALQNIVSAHNPVKEELTTGPSYPAGERQGGDWMSTRGFNGRNHPPAPHHSTPLS</sequence>
<feature type="region of interest" description="Disordered" evidence="1">
    <location>
        <begin position="97"/>
        <end position="142"/>
    </location>
</feature>
<reference evidence="2 3" key="1">
    <citation type="submission" date="2024-01" db="EMBL/GenBank/DDBJ databases">
        <authorList>
            <person name="Alioto T."/>
            <person name="Alioto T."/>
            <person name="Gomez Garrido J."/>
        </authorList>
    </citation>
    <scope>NUCLEOTIDE SEQUENCE [LARGE SCALE GENOMIC DNA]</scope>
</reference>
<organism evidence="2 3">
    <name type="scientific">Scomber scombrus</name>
    <name type="common">Atlantic mackerel</name>
    <name type="synonym">Scomber vernalis</name>
    <dbReference type="NCBI Taxonomy" id="13677"/>
    <lineage>
        <taxon>Eukaryota</taxon>
        <taxon>Metazoa</taxon>
        <taxon>Chordata</taxon>
        <taxon>Craniata</taxon>
        <taxon>Vertebrata</taxon>
        <taxon>Euteleostomi</taxon>
        <taxon>Actinopterygii</taxon>
        <taxon>Neopterygii</taxon>
        <taxon>Teleostei</taxon>
        <taxon>Neoteleostei</taxon>
        <taxon>Acanthomorphata</taxon>
        <taxon>Pelagiaria</taxon>
        <taxon>Scombriformes</taxon>
        <taxon>Scombridae</taxon>
        <taxon>Scomber</taxon>
    </lineage>
</organism>
<keyword evidence="3" id="KW-1185">Reference proteome</keyword>
<dbReference type="EMBL" id="CAWUFR010001751">
    <property type="protein sequence ID" value="CAK6984315.1"/>
    <property type="molecule type" value="Genomic_DNA"/>
</dbReference>
<evidence type="ECO:0000256" key="1">
    <source>
        <dbReference type="SAM" id="MobiDB-lite"/>
    </source>
</evidence>